<sequence>MVIVLILTIMINLTIGISLYYFLKRRMIIFTDRFGFTSSYVSSSTSGLAISLGLVLLFQNHIEMIGVLNILIGIGFGWLYGSLLNSQSIIAGIYHGGISGMMGTMLGAIVLDPSICGLPESLLSGQNIIVVFALLSVCIQGLSALLLLFSFRA</sequence>
<dbReference type="Proteomes" id="UP000279911">
    <property type="component" value="Unassembled WGS sequence"/>
</dbReference>
<evidence type="ECO:0000313" key="2">
    <source>
        <dbReference type="EMBL" id="RSD25407.1"/>
    </source>
</evidence>
<reference evidence="3" key="1">
    <citation type="submission" date="2018-12" db="EMBL/GenBank/DDBJ databases">
        <title>Bacillus chawlae sp. nov., Bacillus glennii sp. nov., and Bacillus saganii sp. nov. Isolated from the Vehicle Assembly Building at Kennedy Space Center where the Viking Spacecraft were Assembled.</title>
        <authorList>
            <person name="Seuylemezian A."/>
            <person name="Vaishampayan P."/>
        </authorList>
    </citation>
    <scope>NUCLEOTIDE SEQUENCE [LARGE SCALE GENOMIC DNA]</scope>
    <source>
        <strain evidence="3">DSM 13966</strain>
    </source>
</reference>
<protein>
    <submittedName>
        <fullName evidence="2">Uncharacterized protein</fullName>
    </submittedName>
</protein>
<feature type="transmembrane region" description="Helical" evidence="1">
    <location>
        <begin position="127"/>
        <end position="149"/>
    </location>
</feature>
<comment type="caution">
    <text evidence="2">The sequence shown here is derived from an EMBL/GenBank/DDBJ whole genome shotgun (WGS) entry which is preliminary data.</text>
</comment>
<evidence type="ECO:0000256" key="1">
    <source>
        <dbReference type="SAM" id="Phobius"/>
    </source>
</evidence>
<feature type="transmembrane region" description="Helical" evidence="1">
    <location>
        <begin position="6"/>
        <end position="23"/>
    </location>
</feature>
<dbReference type="RefSeq" id="WP_125481126.1">
    <property type="nucleotide sequence ID" value="NZ_RSFW01000019.1"/>
</dbReference>
<proteinExistence type="predicted"/>
<accession>A0A3R9KT02</accession>
<evidence type="ECO:0000313" key="3">
    <source>
        <dbReference type="Proteomes" id="UP000279911"/>
    </source>
</evidence>
<feature type="transmembrane region" description="Helical" evidence="1">
    <location>
        <begin position="93"/>
        <end position="115"/>
    </location>
</feature>
<feature type="transmembrane region" description="Helical" evidence="1">
    <location>
        <begin position="35"/>
        <end position="58"/>
    </location>
</feature>
<keyword evidence="1" id="KW-0812">Transmembrane</keyword>
<dbReference type="EMBL" id="RSFW01000019">
    <property type="protein sequence ID" value="RSD25407.1"/>
    <property type="molecule type" value="Genomic_DNA"/>
</dbReference>
<dbReference type="OrthoDB" id="2721969at2"/>
<organism evidence="2 3">
    <name type="scientific">Mesobacillus subterraneus</name>
    <dbReference type="NCBI Taxonomy" id="285983"/>
    <lineage>
        <taxon>Bacteria</taxon>
        <taxon>Bacillati</taxon>
        <taxon>Bacillota</taxon>
        <taxon>Bacilli</taxon>
        <taxon>Bacillales</taxon>
        <taxon>Bacillaceae</taxon>
        <taxon>Mesobacillus</taxon>
    </lineage>
</organism>
<gene>
    <name evidence="2" type="ORF">EJA10_16490</name>
</gene>
<dbReference type="AlphaFoldDB" id="A0A3R9KT02"/>
<name>A0A3R9KT02_9BACI</name>
<feature type="transmembrane region" description="Helical" evidence="1">
    <location>
        <begin position="64"/>
        <end position="81"/>
    </location>
</feature>
<keyword evidence="1" id="KW-0472">Membrane</keyword>
<keyword evidence="1" id="KW-1133">Transmembrane helix</keyword>